<protein>
    <submittedName>
        <fullName evidence="1">Uncharacterized protein</fullName>
    </submittedName>
</protein>
<name>R6SRT2_9FIRM</name>
<reference evidence="1" key="1">
    <citation type="submission" date="2012-11" db="EMBL/GenBank/DDBJ databases">
        <title>Dependencies among metagenomic species, viruses, plasmids and units of genetic variation.</title>
        <authorList>
            <person name="Nielsen H.B."/>
            <person name="Almeida M."/>
            <person name="Juncker A.S."/>
            <person name="Rasmussen S."/>
            <person name="Li J."/>
            <person name="Sunagawa S."/>
            <person name="Plichta D."/>
            <person name="Gautier L."/>
            <person name="Le Chatelier E."/>
            <person name="Peletier E."/>
            <person name="Bonde I."/>
            <person name="Nielsen T."/>
            <person name="Manichanh C."/>
            <person name="Arumugam M."/>
            <person name="Batto J."/>
            <person name="Santos M.B.Q.D."/>
            <person name="Blom N."/>
            <person name="Borruel N."/>
            <person name="Burgdorf K.S."/>
            <person name="Boumezbeur F."/>
            <person name="Casellas F."/>
            <person name="Dore J."/>
            <person name="Guarner F."/>
            <person name="Hansen T."/>
            <person name="Hildebrand F."/>
            <person name="Kaas R.S."/>
            <person name="Kennedy S."/>
            <person name="Kristiansen K."/>
            <person name="Kultima J.R."/>
            <person name="Leonard P."/>
            <person name="Levenez F."/>
            <person name="Lund O."/>
            <person name="Moumen B."/>
            <person name="Le Paslier D."/>
            <person name="Pons N."/>
            <person name="Pedersen O."/>
            <person name="Prifti E."/>
            <person name="Qin J."/>
            <person name="Raes J."/>
            <person name="Tap J."/>
            <person name="Tims S."/>
            <person name="Ussery D.W."/>
            <person name="Yamada T."/>
            <person name="MetaHit consortium"/>
            <person name="Renault P."/>
            <person name="Sicheritz-Ponten T."/>
            <person name="Bork P."/>
            <person name="Wang J."/>
            <person name="Brunak S."/>
            <person name="Ehrlich S.D."/>
        </authorList>
    </citation>
    <scope>NUCLEOTIDE SEQUENCE [LARGE SCALE GENOMIC DNA]</scope>
</reference>
<evidence type="ECO:0000313" key="1">
    <source>
        <dbReference type="EMBL" id="CDC49337.1"/>
    </source>
</evidence>
<sequence>MCAFAYSIGQLVAIGVNAPRQYPHSIEKAFPKLYGRDKSEGIPVSDWEVSKQNMAEYAAATKGRYSK</sequence>
<gene>
    <name evidence="1" type="ORF">BN788_00891</name>
</gene>
<dbReference type="EMBL" id="CBFJ010000210">
    <property type="protein sequence ID" value="CDC49337.1"/>
    <property type="molecule type" value="Genomic_DNA"/>
</dbReference>
<organism evidence="1 2">
    <name type="scientific">[Eubacterium] siraeum CAG:80</name>
    <dbReference type="NCBI Taxonomy" id="1263080"/>
    <lineage>
        <taxon>Bacteria</taxon>
        <taxon>Bacillati</taxon>
        <taxon>Bacillota</taxon>
        <taxon>Clostridia</taxon>
        <taxon>Eubacteriales</taxon>
        <taxon>Oscillospiraceae</taxon>
        <taxon>Oscillospiraceae incertae sedis</taxon>
    </lineage>
</organism>
<accession>R6SRT2</accession>
<dbReference type="AlphaFoldDB" id="R6SRT2"/>
<dbReference type="Proteomes" id="UP000018142">
    <property type="component" value="Unassembled WGS sequence"/>
</dbReference>
<evidence type="ECO:0000313" key="2">
    <source>
        <dbReference type="Proteomes" id="UP000018142"/>
    </source>
</evidence>
<comment type="caution">
    <text evidence="1">The sequence shown here is derived from an EMBL/GenBank/DDBJ whole genome shotgun (WGS) entry which is preliminary data.</text>
</comment>
<proteinExistence type="predicted"/>